<name>A0A6J4M260_9BACT</name>
<protein>
    <submittedName>
        <fullName evidence="2">Single-stranded DNA-binding protein</fullName>
    </submittedName>
</protein>
<evidence type="ECO:0000313" key="2">
    <source>
        <dbReference type="EMBL" id="CAA9347093.1"/>
    </source>
</evidence>
<feature type="compositionally biased region" description="Basic and acidic residues" evidence="1">
    <location>
        <begin position="17"/>
        <end position="28"/>
    </location>
</feature>
<keyword evidence="2" id="KW-0238">DNA-binding</keyword>
<dbReference type="GO" id="GO:0003677">
    <property type="term" value="F:DNA binding"/>
    <property type="evidence" value="ECO:0007669"/>
    <property type="project" value="UniProtKB-KW"/>
</dbReference>
<evidence type="ECO:0000256" key="1">
    <source>
        <dbReference type="SAM" id="MobiDB-lite"/>
    </source>
</evidence>
<feature type="region of interest" description="Disordered" evidence="1">
    <location>
        <begin position="1"/>
        <end position="48"/>
    </location>
</feature>
<dbReference type="AlphaFoldDB" id="A0A6J4M260"/>
<sequence length="181" mass="22268">GSQPEQGDAHRQHRGRSRDPGRCQREPRCAVQPGDGVPEEGWNRRHPLASHRRLGAPECRGRRSIQRGREVREEGYQALRGGRDRVPLLRRQGRRHQVRHRDSPARAAPAGQLRRRWWWWGLRRWWRWVRRRRRQPWRLLRWLVGRRTRRCARRRWWRRRRWLVRRLPGAGHGRRRRSAVL</sequence>
<gene>
    <name evidence="2" type="ORF">AVDCRST_MAG89-2922</name>
</gene>
<organism evidence="2">
    <name type="scientific">uncultured Gemmatimonadota bacterium</name>
    <dbReference type="NCBI Taxonomy" id="203437"/>
    <lineage>
        <taxon>Bacteria</taxon>
        <taxon>Pseudomonadati</taxon>
        <taxon>Gemmatimonadota</taxon>
        <taxon>environmental samples</taxon>
    </lineage>
</organism>
<accession>A0A6J4M260</accession>
<dbReference type="EMBL" id="CADCTV010000609">
    <property type="protein sequence ID" value="CAA9347093.1"/>
    <property type="molecule type" value="Genomic_DNA"/>
</dbReference>
<proteinExistence type="predicted"/>
<feature type="non-terminal residue" evidence="2">
    <location>
        <position position="1"/>
    </location>
</feature>
<feature type="non-terminal residue" evidence="2">
    <location>
        <position position="181"/>
    </location>
</feature>
<reference evidence="2" key="1">
    <citation type="submission" date="2020-02" db="EMBL/GenBank/DDBJ databases">
        <authorList>
            <person name="Meier V. D."/>
        </authorList>
    </citation>
    <scope>NUCLEOTIDE SEQUENCE</scope>
    <source>
        <strain evidence="2">AVDCRST_MAG89</strain>
    </source>
</reference>